<dbReference type="SUPFAM" id="SSF52317">
    <property type="entry name" value="Class I glutamine amidotransferase-like"/>
    <property type="match status" value="1"/>
</dbReference>
<dbReference type="InterPro" id="IPR027478">
    <property type="entry name" value="LdcA_N"/>
</dbReference>
<comment type="similarity">
    <text evidence="1">Belongs to the peptidase S66 family.</text>
</comment>
<dbReference type="Pfam" id="PF02016">
    <property type="entry name" value="Peptidase_S66"/>
    <property type="match status" value="1"/>
</dbReference>
<dbReference type="AlphaFoldDB" id="A0A4P6EC42"/>
<protein>
    <submittedName>
        <fullName evidence="5">LD-carboxypeptidase</fullName>
    </submittedName>
</protein>
<dbReference type="RefSeq" id="WP_129387824.1">
    <property type="nucleotide sequence ID" value="NZ_CP035494.1"/>
</dbReference>
<organism evidence="5 6">
    <name type="scientific">Microbacterium protaetiae</name>
    <dbReference type="NCBI Taxonomy" id="2509458"/>
    <lineage>
        <taxon>Bacteria</taxon>
        <taxon>Bacillati</taxon>
        <taxon>Actinomycetota</taxon>
        <taxon>Actinomycetes</taxon>
        <taxon>Micrococcales</taxon>
        <taxon>Microbacteriaceae</taxon>
        <taxon>Microbacterium</taxon>
    </lineage>
</organism>
<evidence type="ECO:0000259" key="3">
    <source>
        <dbReference type="Pfam" id="PF02016"/>
    </source>
</evidence>
<dbReference type="PANTHER" id="PTHR30237">
    <property type="entry name" value="MURAMOYLTETRAPEPTIDE CARBOXYPEPTIDASE"/>
    <property type="match status" value="1"/>
</dbReference>
<dbReference type="KEGG" id="mprt:ET475_07135"/>
<evidence type="ECO:0000313" key="6">
    <source>
        <dbReference type="Proteomes" id="UP000293995"/>
    </source>
</evidence>
<dbReference type="PANTHER" id="PTHR30237:SF5">
    <property type="entry name" value="CARBOXYPEPTIDASE VC_A0337-RELATED"/>
    <property type="match status" value="1"/>
</dbReference>
<dbReference type="Pfam" id="PF17676">
    <property type="entry name" value="Peptidase_S66C"/>
    <property type="match status" value="1"/>
</dbReference>
<evidence type="ECO:0000259" key="4">
    <source>
        <dbReference type="Pfam" id="PF17676"/>
    </source>
</evidence>
<evidence type="ECO:0000256" key="1">
    <source>
        <dbReference type="ARBA" id="ARBA00010233"/>
    </source>
</evidence>
<dbReference type="InterPro" id="IPR040449">
    <property type="entry name" value="Peptidase_S66_N"/>
</dbReference>
<dbReference type="OrthoDB" id="9807329at2"/>
<dbReference type="Proteomes" id="UP000293995">
    <property type="component" value="Chromosome"/>
</dbReference>
<reference evidence="5 6" key="1">
    <citation type="submission" date="2019-01" db="EMBL/GenBank/DDBJ databases">
        <title>Genome sequencing of strain DFW100M-13.</title>
        <authorList>
            <person name="Heo J."/>
            <person name="Kim S.-J."/>
            <person name="Kim J.-S."/>
            <person name="Hong S.-B."/>
            <person name="Kwon S.-W."/>
        </authorList>
    </citation>
    <scope>NUCLEOTIDE SEQUENCE [LARGE SCALE GENOMIC DNA]</scope>
    <source>
        <strain evidence="5 6">DFW100M-13</strain>
    </source>
</reference>
<dbReference type="InterPro" id="IPR003507">
    <property type="entry name" value="S66_fam"/>
</dbReference>
<dbReference type="CDD" id="cd07062">
    <property type="entry name" value="Peptidase_S66_mccF_like"/>
    <property type="match status" value="1"/>
</dbReference>
<evidence type="ECO:0000256" key="2">
    <source>
        <dbReference type="ARBA" id="ARBA00022801"/>
    </source>
</evidence>
<sequence>MPIRYPAPLVRGETVAVTSPSSGVTADERARLDVAVGVIEQRGYRVVIGDCMDGATHASAPAAQRASELNTFLTDPAIRAVIPPWGGMTAIDLLPLLDWQAITAAAPTWFIGFSDISTLLTPITLRTGIATLHGNNLMDTPYLVPDGLLGWLDIVTRDTGSSFTQISPGRFRAEGWDDYVTDPDVSSMTLDAAGSWTRLDGSTGQIDVTGRLIGGCIDTLANAVGTPFCDTATFARDHAPEGLIVYIEAADEDALTICSRLHGMRLAGFFDQASAVLVGRTAAPDAPSMTQHAAVVDALGSLGVPIIGDVECGHVQPYLPVVNGSLGRVRFADGAGSLTQTLR</sequence>
<dbReference type="GO" id="GO:0004180">
    <property type="term" value="F:carboxypeptidase activity"/>
    <property type="evidence" value="ECO:0007669"/>
    <property type="project" value="UniProtKB-KW"/>
</dbReference>
<dbReference type="InterPro" id="IPR029062">
    <property type="entry name" value="Class_I_gatase-like"/>
</dbReference>
<dbReference type="InterPro" id="IPR040921">
    <property type="entry name" value="Peptidase_S66C"/>
</dbReference>
<name>A0A4P6EC42_9MICO</name>
<keyword evidence="2" id="KW-0378">Hydrolase</keyword>
<evidence type="ECO:0000313" key="5">
    <source>
        <dbReference type="EMBL" id="QAY59785.1"/>
    </source>
</evidence>
<dbReference type="Gene3D" id="3.50.30.60">
    <property type="entry name" value="LD-carboxypeptidase A C-terminal domain-like"/>
    <property type="match status" value="1"/>
</dbReference>
<keyword evidence="5" id="KW-0121">Carboxypeptidase</keyword>
<feature type="domain" description="LD-carboxypeptidase N-terminal" evidence="3">
    <location>
        <begin position="15"/>
        <end position="134"/>
    </location>
</feature>
<dbReference type="PIRSF" id="PIRSF028757">
    <property type="entry name" value="LD-carboxypeptidase"/>
    <property type="match status" value="1"/>
</dbReference>
<proteinExistence type="inferred from homology"/>
<feature type="domain" description="LD-carboxypeptidase C-terminal" evidence="4">
    <location>
        <begin position="209"/>
        <end position="325"/>
    </location>
</feature>
<accession>A0A4P6EC42</accession>
<keyword evidence="6" id="KW-1185">Reference proteome</keyword>
<dbReference type="SUPFAM" id="SSF141986">
    <property type="entry name" value="LD-carboxypeptidase A C-terminal domain-like"/>
    <property type="match status" value="1"/>
</dbReference>
<dbReference type="InterPro" id="IPR027461">
    <property type="entry name" value="Carboxypeptidase_A_C_sf"/>
</dbReference>
<keyword evidence="5" id="KW-0645">Protease</keyword>
<dbReference type="EMBL" id="CP035494">
    <property type="protein sequence ID" value="QAY59785.1"/>
    <property type="molecule type" value="Genomic_DNA"/>
</dbReference>
<gene>
    <name evidence="5" type="ORF">ET475_07135</name>
</gene>
<dbReference type="Gene3D" id="3.40.50.10740">
    <property type="entry name" value="Class I glutamine amidotransferase-like"/>
    <property type="match status" value="1"/>
</dbReference>